<dbReference type="GO" id="GO:0022857">
    <property type="term" value="F:transmembrane transporter activity"/>
    <property type="evidence" value="ECO:0007669"/>
    <property type="project" value="InterPro"/>
</dbReference>
<keyword evidence="3" id="KW-0813">Transport</keyword>
<evidence type="ECO:0000256" key="1">
    <source>
        <dbReference type="ARBA" id="ARBA00004651"/>
    </source>
</evidence>
<keyword evidence="7 8" id="KW-0472">Membrane</keyword>
<dbReference type="FunFam" id="1.10.3470.10:FF:000001">
    <property type="entry name" value="Vitamin B12 ABC transporter permease BtuC"/>
    <property type="match status" value="1"/>
</dbReference>
<keyword evidence="5 8" id="KW-0812">Transmembrane</keyword>
<dbReference type="GO" id="GO:0033214">
    <property type="term" value="P:siderophore-iron import into cell"/>
    <property type="evidence" value="ECO:0007669"/>
    <property type="project" value="TreeGrafter"/>
</dbReference>
<feature type="transmembrane region" description="Helical" evidence="8">
    <location>
        <begin position="90"/>
        <end position="112"/>
    </location>
</feature>
<keyword evidence="10" id="KW-1185">Reference proteome</keyword>
<name>A0A3Q9JH71_9GAMM</name>
<dbReference type="GO" id="GO:0005886">
    <property type="term" value="C:plasma membrane"/>
    <property type="evidence" value="ECO:0007669"/>
    <property type="project" value="UniProtKB-SubCell"/>
</dbReference>
<dbReference type="EMBL" id="CP029822">
    <property type="protein sequence ID" value="AZS49484.1"/>
    <property type="molecule type" value="Genomic_DNA"/>
</dbReference>
<evidence type="ECO:0000256" key="3">
    <source>
        <dbReference type="ARBA" id="ARBA00022448"/>
    </source>
</evidence>
<feature type="transmembrane region" description="Helical" evidence="8">
    <location>
        <begin position="118"/>
        <end position="139"/>
    </location>
</feature>
<comment type="similarity">
    <text evidence="2">Belongs to the binding-protein-dependent transport system permease family. FecCD subfamily.</text>
</comment>
<accession>A0A3Q9JH71</accession>
<sequence>MINRIQPKFLFIGLLVLLILAFVLSLSIGAVPIPFNQLGKAVLSPHSQEGLIIWQIRIPRALLGCIAGAVLAICGVAMQGLFRNPLADPGLIGVSSGASLGAGIAIVFSSQLAFFSTIAPYLLSISAFIGGLIVTWLVYRLGQRRGTTDVATMLLAGIAITALAGAGIGLLMHLADDTMLRKLTFWNMGSLNGAMYSTLWPLLIVTVAICIFLPLRADGLNALLLGESEARHLGIPVERLKIELVICTALGTGAAVAATGLIGFVGLVVPHLIRLLIGPNHRFLLPASAIAGACLLVLSDIVARVVFAPAELQIGIVTAFLGAPFFLYLLVRRRY</sequence>
<dbReference type="RefSeq" id="WP_127161695.1">
    <property type="nucleotide sequence ID" value="NZ_CP029822.1"/>
</dbReference>
<feature type="transmembrane region" description="Helical" evidence="8">
    <location>
        <begin position="194"/>
        <end position="215"/>
    </location>
</feature>
<dbReference type="Pfam" id="PF01032">
    <property type="entry name" value="FecCD"/>
    <property type="match status" value="1"/>
</dbReference>
<evidence type="ECO:0000256" key="8">
    <source>
        <dbReference type="SAM" id="Phobius"/>
    </source>
</evidence>
<evidence type="ECO:0000313" key="10">
    <source>
        <dbReference type="Proteomes" id="UP000273143"/>
    </source>
</evidence>
<dbReference type="AlphaFoldDB" id="A0A3Q9JH71"/>
<evidence type="ECO:0000313" key="9">
    <source>
        <dbReference type="EMBL" id="AZS49484.1"/>
    </source>
</evidence>
<dbReference type="CDD" id="cd06550">
    <property type="entry name" value="TM_ABC_iron-siderophores_like"/>
    <property type="match status" value="1"/>
</dbReference>
<dbReference type="SUPFAM" id="SSF81345">
    <property type="entry name" value="ABC transporter involved in vitamin B12 uptake, BtuC"/>
    <property type="match status" value="1"/>
</dbReference>
<evidence type="ECO:0000256" key="7">
    <source>
        <dbReference type="ARBA" id="ARBA00023136"/>
    </source>
</evidence>
<proteinExistence type="inferred from homology"/>
<evidence type="ECO:0000256" key="5">
    <source>
        <dbReference type="ARBA" id="ARBA00022692"/>
    </source>
</evidence>
<gene>
    <name evidence="9" type="ORF">DM558_01245</name>
</gene>
<keyword evidence="4" id="KW-1003">Cell membrane</keyword>
<dbReference type="InterPro" id="IPR000522">
    <property type="entry name" value="ABC_transptr_permease_BtuC"/>
</dbReference>
<feature type="transmembrane region" description="Helical" evidence="8">
    <location>
        <begin position="151"/>
        <end position="174"/>
    </location>
</feature>
<dbReference type="KEGG" id="emo:DM558_01245"/>
<evidence type="ECO:0000256" key="6">
    <source>
        <dbReference type="ARBA" id="ARBA00022989"/>
    </source>
</evidence>
<comment type="subcellular location">
    <subcellularLocation>
        <location evidence="1">Cell membrane</location>
        <topology evidence="1">Multi-pass membrane protein</topology>
    </subcellularLocation>
</comment>
<organism evidence="9 10">
    <name type="scientific">Entomomonas moraniae</name>
    <dbReference type="NCBI Taxonomy" id="2213226"/>
    <lineage>
        <taxon>Bacteria</taxon>
        <taxon>Pseudomonadati</taxon>
        <taxon>Pseudomonadota</taxon>
        <taxon>Gammaproteobacteria</taxon>
        <taxon>Pseudomonadales</taxon>
        <taxon>Pseudomonadaceae</taxon>
        <taxon>Entomomonas</taxon>
    </lineage>
</organism>
<dbReference type="InterPro" id="IPR037294">
    <property type="entry name" value="ABC_BtuC-like"/>
</dbReference>
<evidence type="ECO:0000256" key="4">
    <source>
        <dbReference type="ARBA" id="ARBA00022475"/>
    </source>
</evidence>
<feature type="transmembrane region" description="Helical" evidence="8">
    <location>
        <begin position="53"/>
        <end position="78"/>
    </location>
</feature>
<dbReference type="Proteomes" id="UP000273143">
    <property type="component" value="Chromosome"/>
</dbReference>
<dbReference type="Gene3D" id="1.10.3470.10">
    <property type="entry name" value="ABC transporter involved in vitamin B12 uptake, BtuC"/>
    <property type="match status" value="1"/>
</dbReference>
<dbReference type="PANTHER" id="PTHR30472">
    <property type="entry name" value="FERRIC ENTEROBACTIN TRANSPORT SYSTEM PERMEASE PROTEIN"/>
    <property type="match status" value="1"/>
</dbReference>
<keyword evidence="6 8" id="KW-1133">Transmembrane helix</keyword>
<feature type="transmembrane region" description="Helical" evidence="8">
    <location>
        <begin position="283"/>
        <end position="306"/>
    </location>
</feature>
<feature type="transmembrane region" description="Helical" evidence="8">
    <location>
        <begin position="312"/>
        <end position="331"/>
    </location>
</feature>
<dbReference type="PANTHER" id="PTHR30472:SF25">
    <property type="entry name" value="ABC TRANSPORTER PERMEASE PROTEIN MJ0876-RELATED"/>
    <property type="match status" value="1"/>
</dbReference>
<protein>
    <submittedName>
        <fullName evidence="9">Iron ABC transporter permease</fullName>
    </submittedName>
</protein>
<reference evidence="10" key="1">
    <citation type="submission" date="2018-06" db="EMBL/GenBank/DDBJ databases">
        <title>Complete genome of Pseudomonas insecticola strain QZS01.</title>
        <authorList>
            <person name="Wang J."/>
            <person name="Su Q."/>
        </authorList>
    </citation>
    <scope>NUCLEOTIDE SEQUENCE [LARGE SCALE GENOMIC DNA]</scope>
    <source>
        <strain evidence="10">QZS01</strain>
    </source>
</reference>
<evidence type="ECO:0000256" key="2">
    <source>
        <dbReference type="ARBA" id="ARBA00007935"/>
    </source>
</evidence>